<evidence type="ECO:0000313" key="9">
    <source>
        <dbReference type="Proteomes" id="UP000504638"/>
    </source>
</evidence>
<evidence type="ECO:0000256" key="1">
    <source>
        <dbReference type="ARBA" id="ARBA00001947"/>
    </source>
</evidence>
<evidence type="ECO:0000313" key="10">
    <source>
        <dbReference type="RefSeq" id="XP_033534397.1"/>
    </source>
</evidence>
<evidence type="ECO:0000259" key="7">
    <source>
        <dbReference type="SMART" id="SM00829"/>
    </source>
</evidence>
<dbReference type="PANTHER" id="PTHR42940">
    <property type="entry name" value="ALCOHOL DEHYDROGENASE 1-RELATED"/>
    <property type="match status" value="1"/>
</dbReference>
<dbReference type="InterPro" id="IPR002328">
    <property type="entry name" value="ADH_Zn_CS"/>
</dbReference>
<dbReference type="EMBL" id="ML975156">
    <property type="protein sequence ID" value="KAF1812766.1"/>
    <property type="molecule type" value="Genomic_DNA"/>
</dbReference>
<evidence type="ECO:0000256" key="2">
    <source>
        <dbReference type="ARBA" id="ARBA00008072"/>
    </source>
</evidence>
<keyword evidence="9" id="KW-1185">Reference proteome</keyword>
<dbReference type="InterPro" id="IPR013154">
    <property type="entry name" value="ADH-like_N"/>
</dbReference>
<organism evidence="8">
    <name type="scientific">Eremomyces bilateralis CBS 781.70</name>
    <dbReference type="NCBI Taxonomy" id="1392243"/>
    <lineage>
        <taxon>Eukaryota</taxon>
        <taxon>Fungi</taxon>
        <taxon>Dikarya</taxon>
        <taxon>Ascomycota</taxon>
        <taxon>Pezizomycotina</taxon>
        <taxon>Dothideomycetes</taxon>
        <taxon>Dothideomycetes incertae sedis</taxon>
        <taxon>Eremomycetales</taxon>
        <taxon>Eremomycetaceae</taxon>
        <taxon>Eremomyces</taxon>
    </lineage>
</organism>
<dbReference type="Pfam" id="PF00107">
    <property type="entry name" value="ADH_zinc_N"/>
    <property type="match status" value="1"/>
</dbReference>
<dbReference type="GeneID" id="54418074"/>
<dbReference type="Proteomes" id="UP000504638">
    <property type="component" value="Unplaced"/>
</dbReference>
<dbReference type="Gene3D" id="3.40.50.720">
    <property type="entry name" value="NAD(P)-binding Rossmann-like Domain"/>
    <property type="match status" value="1"/>
</dbReference>
<feature type="domain" description="Enoyl reductase (ER)" evidence="7">
    <location>
        <begin position="17"/>
        <end position="337"/>
    </location>
</feature>
<keyword evidence="4 6" id="KW-0862">Zinc</keyword>
<evidence type="ECO:0000256" key="5">
    <source>
        <dbReference type="ARBA" id="ARBA00023002"/>
    </source>
</evidence>
<comment type="similarity">
    <text evidence="2 6">Belongs to the zinc-containing alcohol dehydrogenase family.</text>
</comment>
<dbReference type="GO" id="GO:0005737">
    <property type="term" value="C:cytoplasm"/>
    <property type="evidence" value="ECO:0007669"/>
    <property type="project" value="TreeGrafter"/>
</dbReference>
<comment type="cofactor">
    <cofactor evidence="1 6">
        <name>Zn(2+)</name>
        <dbReference type="ChEBI" id="CHEBI:29105"/>
    </cofactor>
</comment>
<dbReference type="PROSITE" id="PS00059">
    <property type="entry name" value="ADH_ZINC"/>
    <property type="match status" value="1"/>
</dbReference>
<dbReference type="AlphaFoldDB" id="A0A6G1G4C4"/>
<dbReference type="InterPro" id="IPR036291">
    <property type="entry name" value="NAD(P)-bd_dom_sf"/>
</dbReference>
<dbReference type="SUPFAM" id="SSF50129">
    <property type="entry name" value="GroES-like"/>
    <property type="match status" value="1"/>
</dbReference>
<dbReference type="PANTHER" id="PTHR42940:SF8">
    <property type="entry name" value="VACUOLAR PROTEIN SORTING-ASSOCIATED PROTEIN 11"/>
    <property type="match status" value="1"/>
</dbReference>
<reference evidence="10" key="3">
    <citation type="submission" date="2025-04" db="UniProtKB">
        <authorList>
            <consortium name="RefSeq"/>
        </authorList>
    </citation>
    <scope>IDENTIFICATION</scope>
    <source>
        <strain evidence="10">CBS 781.70</strain>
    </source>
</reference>
<gene>
    <name evidence="8 10" type="ORF">P152DRAFT_434910</name>
</gene>
<reference evidence="8 10" key="1">
    <citation type="submission" date="2020-01" db="EMBL/GenBank/DDBJ databases">
        <authorList>
            <consortium name="DOE Joint Genome Institute"/>
            <person name="Haridas S."/>
            <person name="Albert R."/>
            <person name="Binder M."/>
            <person name="Bloem J."/>
            <person name="Labutti K."/>
            <person name="Salamov A."/>
            <person name="Andreopoulos B."/>
            <person name="Baker S.E."/>
            <person name="Barry K."/>
            <person name="Bills G."/>
            <person name="Bluhm B.H."/>
            <person name="Cannon C."/>
            <person name="Castanera R."/>
            <person name="Culley D.E."/>
            <person name="Daum C."/>
            <person name="Ezra D."/>
            <person name="Gonzalez J.B."/>
            <person name="Henrissat B."/>
            <person name="Kuo A."/>
            <person name="Liang C."/>
            <person name="Lipzen A."/>
            <person name="Lutzoni F."/>
            <person name="Magnuson J."/>
            <person name="Mondo S."/>
            <person name="Nolan M."/>
            <person name="Ohm R."/>
            <person name="Pangilinan J."/>
            <person name="Park H.-J."/>
            <person name="Ramirez L."/>
            <person name="Alfaro M."/>
            <person name="Sun H."/>
            <person name="Tritt A."/>
            <person name="Yoshinaga Y."/>
            <person name="Zwiers L.-H."/>
            <person name="Turgeon B.G."/>
            <person name="Goodwin S.B."/>
            <person name="Spatafora J.W."/>
            <person name="Crous P.W."/>
            <person name="Grigoriev I.V."/>
        </authorList>
    </citation>
    <scope>NUCLEOTIDE SEQUENCE</scope>
    <source>
        <strain evidence="8 10">CBS 781.70</strain>
    </source>
</reference>
<protein>
    <submittedName>
        <fullName evidence="8 10">Alcohol dehydrogenase</fullName>
    </submittedName>
</protein>
<keyword evidence="3 6" id="KW-0479">Metal-binding</keyword>
<dbReference type="OrthoDB" id="1879366at2759"/>
<dbReference type="InterPro" id="IPR020843">
    <property type="entry name" value="ER"/>
</dbReference>
<dbReference type="InterPro" id="IPR013149">
    <property type="entry name" value="ADH-like_C"/>
</dbReference>
<reference evidence="10" key="2">
    <citation type="submission" date="2020-04" db="EMBL/GenBank/DDBJ databases">
        <authorList>
            <consortium name="NCBI Genome Project"/>
        </authorList>
    </citation>
    <scope>NUCLEOTIDE SEQUENCE</scope>
    <source>
        <strain evidence="10">CBS 781.70</strain>
    </source>
</reference>
<dbReference type="SUPFAM" id="SSF51735">
    <property type="entry name" value="NAD(P)-binding Rossmann-fold domains"/>
    <property type="match status" value="1"/>
</dbReference>
<evidence type="ECO:0000256" key="6">
    <source>
        <dbReference type="RuleBase" id="RU361277"/>
    </source>
</evidence>
<name>A0A6G1G4C4_9PEZI</name>
<keyword evidence="5" id="KW-0560">Oxidoreductase</keyword>
<evidence type="ECO:0000256" key="3">
    <source>
        <dbReference type="ARBA" id="ARBA00022723"/>
    </source>
</evidence>
<proteinExistence type="inferred from homology"/>
<dbReference type="Gene3D" id="3.90.180.10">
    <property type="entry name" value="Medium-chain alcohol dehydrogenases, catalytic domain"/>
    <property type="match status" value="1"/>
</dbReference>
<dbReference type="Pfam" id="PF08240">
    <property type="entry name" value="ADH_N"/>
    <property type="match status" value="1"/>
</dbReference>
<dbReference type="RefSeq" id="XP_033534397.1">
    <property type="nucleotide sequence ID" value="XM_033677504.1"/>
</dbReference>
<evidence type="ECO:0000256" key="4">
    <source>
        <dbReference type="ARBA" id="ARBA00022833"/>
    </source>
</evidence>
<dbReference type="GO" id="GO:0008270">
    <property type="term" value="F:zinc ion binding"/>
    <property type="evidence" value="ECO:0007669"/>
    <property type="project" value="InterPro"/>
</dbReference>
<sequence length="339" mass="35358">MATKTTMRGATVVEYNKPLVIRDDLPILKPGANQILVKNSCCSLCMSDISGIQGHVGGALPYCPGHEPVGTVAELGEGVRGFAVGDRVGFMPASNTCLDCSECLSGQHRFCSGKTAVGFNGMQGGFTEYCVADPLSTVKIPDGLPDESAAPLLCAGVTAYGALKKVSQFQTGGTLLNIVGSGGVGHLAIMYAKAMGYRVHAFDIANDKLQLAKDSGAEEVFNSMTGDAATFEKTLCTVVVSGAAPAYDLAFKITAKHGKVIAIGAPNGPVAVNILNMILNDLSLIATNQGTKDDLSKSLTLAASAGIKPVYQLRDISQINEGVEDMMKGKVNGRLVYKF</sequence>
<evidence type="ECO:0000313" key="8">
    <source>
        <dbReference type="EMBL" id="KAF1812766.1"/>
    </source>
</evidence>
<dbReference type="SMART" id="SM00829">
    <property type="entry name" value="PKS_ER"/>
    <property type="match status" value="1"/>
</dbReference>
<dbReference type="InterPro" id="IPR011032">
    <property type="entry name" value="GroES-like_sf"/>
</dbReference>
<accession>A0A6G1G4C4</accession>
<dbReference type="GO" id="GO:0004022">
    <property type="term" value="F:alcohol dehydrogenase (NAD+) activity"/>
    <property type="evidence" value="ECO:0007669"/>
    <property type="project" value="TreeGrafter"/>
</dbReference>